<dbReference type="OrthoDB" id="9804645at2"/>
<evidence type="ECO:0000256" key="12">
    <source>
        <dbReference type="ARBA" id="ARBA00022989"/>
    </source>
</evidence>
<dbReference type="CDD" id="cd00082">
    <property type="entry name" value="HisKA"/>
    <property type="match status" value="1"/>
</dbReference>
<evidence type="ECO:0000256" key="4">
    <source>
        <dbReference type="ARBA" id="ARBA00022475"/>
    </source>
</evidence>
<keyword evidence="11" id="KW-0067">ATP-binding</keyword>
<dbReference type="Pfam" id="PF02518">
    <property type="entry name" value="HATPase_c"/>
    <property type="match status" value="1"/>
</dbReference>
<keyword evidence="14 15" id="KW-0472">Membrane</keyword>
<dbReference type="Gene3D" id="1.10.8.500">
    <property type="entry name" value="HAMP domain in histidine kinase"/>
    <property type="match status" value="1"/>
</dbReference>
<dbReference type="InterPro" id="IPR003660">
    <property type="entry name" value="HAMP_dom"/>
</dbReference>
<dbReference type="EMBL" id="SACL01000005">
    <property type="protein sequence ID" value="RVT95753.1"/>
    <property type="molecule type" value="Genomic_DNA"/>
</dbReference>
<dbReference type="PANTHER" id="PTHR44936">
    <property type="entry name" value="SENSOR PROTEIN CREC"/>
    <property type="match status" value="1"/>
</dbReference>
<keyword evidence="10" id="KW-0418">Kinase</keyword>
<dbReference type="InterPro" id="IPR050980">
    <property type="entry name" value="2C_sensor_his_kinase"/>
</dbReference>
<dbReference type="SMART" id="SM00388">
    <property type="entry name" value="HisKA"/>
    <property type="match status" value="1"/>
</dbReference>
<evidence type="ECO:0000256" key="2">
    <source>
        <dbReference type="ARBA" id="ARBA00004429"/>
    </source>
</evidence>
<keyword evidence="19" id="KW-1185">Reference proteome</keyword>
<keyword evidence="8 15" id="KW-0812">Transmembrane</keyword>
<dbReference type="CDD" id="cd00075">
    <property type="entry name" value="HATPase"/>
    <property type="match status" value="1"/>
</dbReference>
<evidence type="ECO:0000256" key="1">
    <source>
        <dbReference type="ARBA" id="ARBA00000085"/>
    </source>
</evidence>
<dbReference type="RefSeq" id="WP_127788614.1">
    <property type="nucleotide sequence ID" value="NZ_SACL01000005.1"/>
</dbReference>
<dbReference type="InterPro" id="IPR004358">
    <property type="entry name" value="Sig_transdc_His_kin-like_C"/>
</dbReference>
<feature type="domain" description="HAMP" evidence="17">
    <location>
        <begin position="184"/>
        <end position="236"/>
    </location>
</feature>
<keyword evidence="4" id="KW-1003">Cell membrane</keyword>
<keyword evidence="5" id="KW-0997">Cell inner membrane</keyword>
<comment type="subcellular location">
    <subcellularLocation>
        <location evidence="2">Cell inner membrane</location>
        <topology evidence="2">Multi-pass membrane protein</topology>
    </subcellularLocation>
</comment>
<evidence type="ECO:0000256" key="3">
    <source>
        <dbReference type="ARBA" id="ARBA00012438"/>
    </source>
</evidence>
<evidence type="ECO:0000256" key="9">
    <source>
        <dbReference type="ARBA" id="ARBA00022741"/>
    </source>
</evidence>
<keyword evidence="7" id="KW-0808">Transferase</keyword>
<evidence type="ECO:0000259" key="16">
    <source>
        <dbReference type="PROSITE" id="PS50109"/>
    </source>
</evidence>
<dbReference type="GO" id="GO:0005524">
    <property type="term" value="F:ATP binding"/>
    <property type="evidence" value="ECO:0007669"/>
    <property type="project" value="UniProtKB-KW"/>
</dbReference>
<dbReference type="PANTHER" id="PTHR44936:SF5">
    <property type="entry name" value="SENSOR HISTIDINE KINASE ENVZ"/>
    <property type="match status" value="1"/>
</dbReference>
<dbReference type="Gene3D" id="3.30.565.10">
    <property type="entry name" value="Histidine kinase-like ATPase, C-terminal domain"/>
    <property type="match status" value="1"/>
</dbReference>
<evidence type="ECO:0000313" key="18">
    <source>
        <dbReference type="EMBL" id="RVT95753.1"/>
    </source>
</evidence>
<dbReference type="PRINTS" id="PR00344">
    <property type="entry name" value="BCTRLSENSOR"/>
</dbReference>
<dbReference type="InterPro" id="IPR003594">
    <property type="entry name" value="HATPase_dom"/>
</dbReference>
<gene>
    <name evidence="18" type="ORF">EOD42_16310</name>
</gene>
<dbReference type="SUPFAM" id="SSF158472">
    <property type="entry name" value="HAMP domain-like"/>
    <property type="match status" value="1"/>
</dbReference>
<feature type="transmembrane region" description="Helical" evidence="15">
    <location>
        <begin position="163"/>
        <end position="183"/>
    </location>
</feature>
<dbReference type="GO" id="GO:0000155">
    <property type="term" value="F:phosphorelay sensor kinase activity"/>
    <property type="evidence" value="ECO:0007669"/>
    <property type="project" value="InterPro"/>
</dbReference>
<dbReference type="InterPro" id="IPR003661">
    <property type="entry name" value="HisK_dim/P_dom"/>
</dbReference>
<evidence type="ECO:0000259" key="17">
    <source>
        <dbReference type="PROSITE" id="PS50885"/>
    </source>
</evidence>
<dbReference type="InterPro" id="IPR036890">
    <property type="entry name" value="HATPase_C_sf"/>
</dbReference>
<evidence type="ECO:0000256" key="14">
    <source>
        <dbReference type="ARBA" id="ARBA00023136"/>
    </source>
</evidence>
<dbReference type="Gene3D" id="1.10.287.130">
    <property type="match status" value="1"/>
</dbReference>
<evidence type="ECO:0000256" key="6">
    <source>
        <dbReference type="ARBA" id="ARBA00022553"/>
    </source>
</evidence>
<comment type="caution">
    <text evidence="18">The sequence shown here is derived from an EMBL/GenBank/DDBJ whole genome shotgun (WGS) entry which is preliminary data.</text>
</comment>
<dbReference type="CDD" id="cd06225">
    <property type="entry name" value="HAMP"/>
    <property type="match status" value="1"/>
</dbReference>
<evidence type="ECO:0000256" key="5">
    <source>
        <dbReference type="ARBA" id="ARBA00022519"/>
    </source>
</evidence>
<evidence type="ECO:0000256" key="15">
    <source>
        <dbReference type="SAM" id="Phobius"/>
    </source>
</evidence>
<dbReference type="InterPro" id="IPR005467">
    <property type="entry name" value="His_kinase_dom"/>
</dbReference>
<dbReference type="SMART" id="SM00304">
    <property type="entry name" value="HAMP"/>
    <property type="match status" value="1"/>
</dbReference>
<feature type="transmembrane region" description="Helical" evidence="15">
    <location>
        <begin position="12"/>
        <end position="35"/>
    </location>
</feature>
<proteinExistence type="predicted"/>
<feature type="domain" description="Histidine kinase" evidence="16">
    <location>
        <begin position="244"/>
        <end position="443"/>
    </location>
</feature>
<evidence type="ECO:0000256" key="11">
    <source>
        <dbReference type="ARBA" id="ARBA00022840"/>
    </source>
</evidence>
<dbReference type="SMART" id="SM00387">
    <property type="entry name" value="HATPase_c"/>
    <property type="match status" value="1"/>
</dbReference>
<dbReference type="PROSITE" id="PS50109">
    <property type="entry name" value="HIS_KIN"/>
    <property type="match status" value="1"/>
</dbReference>
<keyword evidence="13" id="KW-0902">Two-component regulatory system</keyword>
<organism evidence="18 19">
    <name type="scientific">Rhodovarius crocodyli</name>
    <dbReference type="NCBI Taxonomy" id="1979269"/>
    <lineage>
        <taxon>Bacteria</taxon>
        <taxon>Pseudomonadati</taxon>
        <taxon>Pseudomonadota</taxon>
        <taxon>Alphaproteobacteria</taxon>
        <taxon>Acetobacterales</taxon>
        <taxon>Roseomonadaceae</taxon>
        <taxon>Rhodovarius</taxon>
    </lineage>
</organism>
<dbReference type="Proteomes" id="UP000282957">
    <property type="component" value="Unassembled WGS sequence"/>
</dbReference>
<reference evidence="18 19" key="1">
    <citation type="submission" date="2019-01" db="EMBL/GenBank/DDBJ databases">
        <authorList>
            <person name="Chen W.-M."/>
        </authorList>
    </citation>
    <scope>NUCLEOTIDE SEQUENCE [LARGE SCALE GENOMIC DNA]</scope>
    <source>
        <strain evidence="18 19">CCP-6</strain>
    </source>
</reference>
<keyword evidence="6" id="KW-0597">Phosphoprotein</keyword>
<name>A0A437MDU6_9PROT</name>
<dbReference type="AlphaFoldDB" id="A0A437MDU6"/>
<dbReference type="Pfam" id="PF00512">
    <property type="entry name" value="HisKA"/>
    <property type="match status" value="1"/>
</dbReference>
<keyword evidence="9" id="KW-0547">Nucleotide-binding</keyword>
<keyword evidence="12 15" id="KW-1133">Transmembrane helix</keyword>
<evidence type="ECO:0000256" key="10">
    <source>
        <dbReference type="ARBA" id="ARBA00022777"/>
    </source>
</evidence>
<dbReference type="PROSITE" id="PS50885">
    <property type="entry name" value="HAMP"/>
    <property type="match status" value="1"/>
</dbReference>
<dbReference type="SUPFAM" id="SSF47384">
    <property type="entry name" value="Homodimeric domain of signal transducing histidine kinase"/>
    <property type="match status" value="1"/>
</dbReference>
<accession>A0A437MDU6</accession>
<dbReference type="EC" id="2.7.13.3" evidence="3"/>
<dbReference type="InterPro" id="IPR036097">
    <property type="entry name" value="HisK_dim/P_sf"/>
</dbReference>
<evidence type="ECO:0000313" key="19">
    <source>
        <dbReference type="Proteomes" id="UP000282957"/>
    </source>
</evidence>
<sequence length="451" mass="48918">MRRLLQRMWPNGLAGRAMFVLVTGLVVLHVGSVGIHEVSLRSSHQASRDRAMAETLWRSARTLSLTPVEQRDSTAHALSGPALELHWPGIVQALPQRDGDAELEDLRQEMIAAVPELRDVHLAWGDPGRHHLLVGSLRVDDAGAVSFAMPLFRGGHGTPFDPIGFIALVVLAVSVGVASVFVLRNLTRPLADLSAAADRIGRDESAVRLREEGPIEMQRAARAFNAMQERIRRLLEDRTLALAAVSHDLRSPITRMRLLVGFLEDEQARDQLDANLDEMAGMVESVLDYMRDGAIAEAARPTDLAAMLRTLCDGAGDTGADVTFDGPVRLVQVLRPVVMRRVLSNLLGNALTYGGNARVALRALDQRVEIEIADDGPGIPEAELERVLQPFHRLEESRNRSTGGVGLGLTIAARFVAAEGGVLALSNRSEGGLRVLVTLPLRPPAPVAERP</sequence>
<comment type="catalytic activity">
    <reaction evidence="1">
        <text>ATP + protein L-histidine = ADP + protein N-phospho-L-histidine.</text>
        <dbReference type="EC" id="2.7.13.3"/>
    </reaction>
</comment>
<protein>
    <recommendedName>
        <fullName evidence="3">histidine kinase</fullName>
        <ecNumber evidence="3">2.7.13.3</ecNumber>
    </recommendedName>
</protein>
<dbReference type="GO" id="GO:0005886">
    <property type="term" value="C:plasma membrane"/>
    <property type="evidence" value="ECO:0007669"/>
    <property type="project" value="UniProtKB-SubCell"/>
</dbReference>
<evidence type="ECO:0000256" key="7">
    <source>
        <dbReference type="ARBA" id="ARBA00022679"/>
    </source>
</evidence>
<evidence type="ECO:0000256" key="13">
    <source>
        <dbReference type="ARBA" id="ARBA00023012"/>
    </source>
</evidence>
<evidence type="ECO:0000256" key="8">
    <source>
        <dbReference type="ARBA" id="ARBA00022692"/>
    </source>
</evidence>
<dbReference type="Pfam" id="PF00672">
    <property type="entry name" value="HAMP"/>
    <property type="match status" value="1"/>
</dbReference>
<dbReference type="SUPFAM" id="SSF55874">
    <property type="entry name" value="ATPase domain of HSP90 chaperone/DNA topoisomerase II/histidine kinase"/>
    <property type="match status" value="1"/>
</dbReference>